<keyword evidence="2" id="KW-0175">Coiled coil</keyword>
<feature type="domain" description="Centromere protein J C-terminal" evidence="4">
    <location>
        <begin position="365"/>
        <end position="397"/>
    </location>
</feature>
<dbReference type="Pfam" id="PF07202">
    <property type="entry name" value="Tcp10_C"/>
    <property type="match status" value="4"/>
</dbReference>
<feature type="compositionally biased region" description="Basic and acidic residues" evidence="3">
    <location>
        <begin position="24"/>
        <end position="37"/>
    </location>
</feature>
<feature type="region of interest" description="Disordered" evidence="3">
    <location>
        <begin position="1"/>
        <end position="37"/>
    </location>
</feature>
<dbReference type="PANTHER" id="PTHR10331:SF25">
    <property type="entry name" value="T-COMPLEX PROTEIN 10A-RELATED"/>
    <property type="match status" value="1"/>
</dbReference>
<accession>A0A8C2V2M5</accession>
<feature type="compositionally biased region" description="Basic and acidic residues" evidence="3">
    <location>
        <begin position="1"/>
        <end position="12"/>
    </location>
</feature>
<dbReference type="Ensembl" id="ENSCLAT00000006957.1">
    <property type="protein sequence ID" value="ENSCLAP00000006845.1"/>
    <property type="gene ID" value="ENSCLAG00000004820.1"/>
</dbReference>
<feature type="coiled-coil region" evidence="2">
    <location>
        <begin position="43"/>
        <end position="88"/>
    </location>
</feature>
<feature type="region of interest" description="Disordered" evidence="3">
    <location>
        <begin position="157"/>
        <end position="183"/>
    </location>
</feature>
<evidence type="ECO:0000256" key="3">
    <source>
        <dbReference type="SAM" id="MobiDB-lite"/>
    </source>
</evidence>
<dbReference type="AlphaFoldDB" id="A0A8C2V2M5"/>
<feature type="domain" description="Centromere protein J C-terminal" evidence="4">
    <location>
        <begin position="328"/>
        <end position="359"/>
    </location>
</feature>
<feature type="domain" description="Centromere protein J C-terminal" evidence="4">
    <location>
        <begin position="399"/>
        <end position="431"/>
    </location>
</feature>
<reference evidence="5" key="2">
    <citation type="submission" date="2025-09" db="UniProtKB">
        <authorList>
            <consortium name="Ensembl"/>
        </authorList>
    </citation>
    <scope>IDENTIFICATION</scope>
</reference>
<organism evidence="5 6">
    <name type="scientific">Chinchilla lanigera</name>
    <name type="common">Long-tailed chinchilla</name>
    <name type="synonym">Chinchilla villidera</name>
    <dbReference type="NCBI Taxonomy" id="34839"/>
    <lineage>
        <taxon>Eukaryota</taxon>
        <taxon>Metazoa</taxon>
        <taxon>Chordata</taxon>
        <taxon>Craniata</taxon>
        <taxon>Vertebrata</taxon>
        <taxon>Euteleostomi</taxon>
        <taxon>Mammalia</taxon>
        <taxon>Eutheria</taxon>
        <taxon>Euarchontoglires</taxon>
        <taxon>Glires</taxon>
        <taxon>Rodentia</taxon>
        <taxon>Hystricomorpha</taxon>
        <taxon>Chinchillidae</taxon>
        <taxon>Chinchilla</taxon>
    </lineage>
</organism>
<dbReference type="RefSeq" id="XP_005390696.1">
    <property type="nucleotide sequence ID" value="XM_005390639.2"/>
</dbReference>
<dbReference type="Gene3D" id="2.60.450.20">
    <property type="match status" value="1"/>
</dbReference>
<evidence type="ECO:0000313" key="6">
    <source>
        <dbReference type="Proteomes" id="UP000694398"/>
    </source>
</evidence>
<evidence type="ECO:0000259" key="4">
    <source>
        <dbReference type="Pfam" id="PF07202"/>
    </source>
</evidence>
<dbReference type="InterPro" id="IPR047002">
    <property type="entry name" value="Tcp10_C_sf"/>
</dbReference>
<dbReference type="PANTHER" id="PTHR10331">
    <property type="entry name" value="T COMPLEX PROTEIN 10"/>
    <property type="match status" value="1"/>
</dbReference>
<dbReference type="OMA" id="FMPDQRV"/>
<sequence>MLTSHQEAREGVEAEDPSPGARASSEDTTARVSSEDCRAEQMLQELQHQVSDLRGELSRQATQWSVAHSKLQDQIDALTKQNLALREELRAWGSQGPAALENPATSLPTTCGAQALVLVSTFGEPSSASAVKEIMPKYTGCQSRSAVLLQHRVPPANAASSKGVHKPSRVLREGSGRKSPAPCSNVLLQEKKAPAHKKDMCSLVPESFKARIPCQGPARKLPCFSADTGWQQNLPTKPGPSQEAGCLLDTTTEKRGTQEKEHVDGKVEHILSDGRMIVTFPNGTRKETSADKKTTVIKFYNGDVKKIKPDQRVIYYFSAAQTTYTTYPDGVETVQFPSKRTEKFYPDGSKETVFPDGTVTRLKPECEETMFPDGTIVRVKRNGDKTVVLSNGQKEIHTDQFKRREFPDGTSKTVYCSGCQETTYSSGRIKVKDQTGKVILDLKQK</sequence>
<evidence type="ECO:0000256" key="1">
    <source>
        <dbReference type="ARBA" id="ARBA00005627"/>
    </source>
</evidence>
<feature type="domain" description="Centromere protein J C-terminal" evidence="4">
    <location>
        <begin position="255"/>
        <end position="288"/>
    </location>
</feature>
<name>A0A8C2V2M5_CHILA</name>
<evidence type="ECO:0000313" key="5">
    <source>
        <dbReference type="Ensembl" id="ENSCLAP00000006845.1"/>
    </source>
</evidence>
<evidence type="ECO:0000256" key="2">
    <source>
        <dbReference type="SAM" id="Coils"/>
    </source>
</evidence>
<keyword evidence="6" id="KW-1185">Reference proteome</keyword>
<dbReference type="GeneTree" id="ENSGT00530000063927"/>
<dbReference type="Proteomes" id="UP000694398">
    <property type="component" value="Unassembled WGS sequence"/>
</dbReference>
<proteinExistence type="inferred from homology"/>
<dbReference type="GeneID" id="102022231"/>
<reference evidence="5" key="1">
    <citation type="submission" date="2025-08" db="UniProtKB">
        <authorList>
            <consortium name="Ensembl"/>
        </authorList>
    </citation>
    <scope>IDENTIFICATION</scope>
</reference>
<dbReference type="InterPro" id="IPR009852">
    <property type="entry name" value="CENPJ_C_dom"/>
</dbReference>
<gene>
    <name evidence="5" type="primary">LOC102022231</name>
</gene>
<protein>
    <submittedName>
        <fullName evidence="5">Putative t-complex protein 10A homolog 2</fullName>
    </submittedName>
</protein>
<dbReference type="InterPro" id="IPR026581">
    <property type="entry name" value="TCP10L/CENPJ"/>
</dbReference>
<dbReference type="OrthoDB" id="10252174at2759"/>
<comment type="similarity">
    <text evidence="1">Belongs to the TCP10 family.</text>
</comment>